<keyword evidence="2" id="KW-1185">Reference proteome</keyword>
<dbReference type="EMBL" id="CABPRJ010001920">
    <property type="protein sequence ID" value="VVC41531.1"/>
    <property type="molecule type" value="Genomic_DNA"/>
</dbReference>
<reference evidence="1 2" key="1">
    <citation type="submission" date="2019-08" db="EMBL/GenBank/DDBJ databases">
        <authorList>
            <person name="Alioto T."/>
            <person name="Alioto T."/>
            <person name="Gomez Garrido J."/>
        </authorList>
    </citation>
    <scope>NUCLEOTIDE SEQUENCE [LARGE SCALE GENOMIC DNA]</scope>
</reference>
<dbReference type="Proteomes" id="UP000325440">
    <property type="component" value="Unassembled WGS sequence"/>
</dbReference>
<evidence type="ECO:0000313" key="1">
    <source>
        <dbReference type="EMBL" id="VVC41531.1"/>
    </source>
</evidence>
<organism evidence="1 2">
    <name type="scientific">Cinara cedri</name>
    <dbReference type="NCBI Taxonomy" id="506608"/>
    <lineage>
        <taxon>Eukaryota</taxon>
        <taxon>Metazoa</taxon>
        <taxon>Ecdysozoa</taxon>
        <taxon>Arthropoda</taxon>
        <taxon>Hexapoda</taxon>
        <taxon>Insecta</taxon>
        <taxon>Pterygota</taxon>
        <taxon>Neoptera</taxon>
        <taxon>Paraneoptera</taxon>
        <taxon>Hemiptera</taxon>
        <taxon>Sternorrhyncha</taxon>
        <taxon>Aphidomorpha</taxon>
        <taxon>Aphidoidea</taxon>
        <taxon>Aphididae</taxon>
        <taxon>Lachninae</taxon>
        <taxon>Cinara</taxon>
    </lineage>
</organism>
<sequence>MNHYDVAILCDFAKFMLISTQVLVQVSLKETPLDMAPEVLIPLLYLQRFQHTITKQYVQLMKDQICLRELFGASIQKRNLSERLRRSGLLEHELQLILLPITTSIENITKEDLHSNHTNLCLETCKKLDVGSDQTI</sequence>
<name>A0A5E4NG31_9HEMI</name>
<protein>
    <submittedName>
        <fullName evidence="1">Uncharacterized protein</fullName>
    </submittedName>
</protein>
<accession>A0A5E4NG31</accession>
<proteinExistence type="predicted"/>
<evidence type="ECO:0000313" key="2">
    <source>
        <dbReference type="Proteomes" id="UP000325440"/>
    </source>
</evidence>
<gene>
    <name evidence="1" type="ORF">CINCED_3A025492</name>
</gene>
<dbReference type="AlphaFoldDB" id="A0A5E4NG31"/>